<keyword evidence="4" id="KW-0808">Transferase</keyword>
<keyword evidence="1" id="KW-0677">Repeat</keyword>
<dbReference type="InterPro" id="IPR019734">
    <property type="entry name" value="TPR_rpt"/>
</dbReference>
<evidence type="ECO:0000256" key="2">
    <source>
        <dbReference type="ARBA" id="ARBA00022803"/>
    </source>
</evidence>
<dbReference type="Pfam" id="PF13181">
    <property type="entry name" value="TPR_8"/>
    <property type="match status" value="2"/>
</dbReference>
<dbReference type="EMBL" id="FUYH01000003">
    <property type="protein sequence ID" value="SKA79518.1"/>
    <property type="molecule type" value="Genomic_DNA"/>
</dbReference>
<dbReference type="OrthoDB" id="9815923at2"/>
<dbReference type="Pfam" id="PF07719">
    <property type="entry name" value="TPR_2"/>
    <property type="match status" value="1"/>
</dbReference>
<dbReference type="PANTHER" id="PTHR43630:SF2">
    <property type="entry name" value="GLYCOSYLTRANSFERASE"/>
    <property type="match status" value="1"/>
</dbReference>
<dbReference type="InterPro" id="IPR011990">
    <property type="entry name" value="TPR-like_helical_dom_sf"/>
</dbReference>
<protein>
    <submittedName>
        <fullName evidence="4">Glycosyltransferase involved in cell wall bisynthesis</fullName>
    </submittedName>
</protein>
<evidence type="ECO:0000313" key="4">
    <source>
        <dbReference type="EMBL" id="SKA79518.1"/>
    </source>
</evidence>
<dbReference type="SUPFAM" id="SSF48452">
    <property type="entry name" value="TPR-like"/>
    <property type="match status" value="2"/>
</dbReference>
<evidence type="ECO:0000259" key="3">
    <source>
        <dbReference type="Pfam" id="PF00535"/>
    </source>
</evidence>
<gene>
    <name evidence="4" type="ORF">SAMN05443428_10381</name>
</gene>
<dbReference type="Pfam" id="PF00535">
    <property type="entry name" value="Glycos_transf_2"/>
    <property type="match status" value="1"/>
</dbReference>
<organism evidence="4 5">
    <name type="scientific">Caloramator quimbayensis</name>
    <dbReference type="NCBI Taxonomy" id="1147123"/>
    <lineage>
        <taxon>Bacteria</taxon>
        <taxon>Bacillati</taxon>
        <taxon>Bacillota</taxon>
        <taxon>Clostridia</taxon>
        <taxon>Eubacteriales</taxon>
        <taxon>Clostridiaceae</taxon>
        <taxon>Caloramator</taxon>
    </lineage>
</organism>
<keyword evidence="2" id="KW-0802">TPR repeat</keyword>
<evidence type="ECO:0000256" key="1">
    <source>
        <dbReference type="ARBA" id="ARBA00022737"/>
    </source>
</evidence>
<dbReference type="InterPro" id="IPR029044">
    <property type="entry name" value="Nucleotide-diphossugar_trans"/>
</dbReference>
<reference evidence="5" key="1">
    <citation type="submission" date="2017-02" db="EMBL/GenBank/DDBJ databases">
        <authorList>
            <person name="Varghese N."/>
            <person name="Submissions S."/>
        </authorList>
    </citation>
    <scope>NUCLEOTIDE SEQUENCE [LARGE SCALE GENOMIC DNA]</scope>
    <source>
        <strain evidence="5">USBA 833</strain>
    </source>
</reference>
<dbReference type="SUPFAM" id="SSF53448">
    <property type="entry name" value="Nucleotide-diphospho-sugar transferases"/>
    <property type="match status" value="1"/>
</dbReference>
<dbReference type="SMART" id="SM00028">
    <property type="entry name" value="TPR"/>
    <property type="match status" value="6"/>
</dbReference>
<dbReference type="PANTHER" id="PTHR43630">
    <property type="entry name" value="POLY-BETA-1,6-N-ACETYL-D-GLUCOSAMINE SYNTHASE"/>
    <property type="match status" value="1"/>
</dbReference>
<dbReference type="Proteomes" id="UP000190105">
    <property type="component" value="Unassembled WGS sequence"/>
</dbReference>
<dbReference type="GO" id="GO:0016740">
    <property type="term" value="F:transferase activity"/>
    <property type="evidence" value="ECO:0007669"/>
    <property type="project" value="UniProtKB-KW"/>
</dbReference>
<dbReference type="STRING" id="1147123.SAMN05443428_10381"/>
<evidence type="ECO:0000313" key="5">
    <source>
        <dbReference type="Proteomes" id="UP000190105"/>
    </source>
</evidence>
<dbReference type="AlphaFoldDB" id="A0A1T4WRP0"/>
<dbReference type="RefSeq" id="WP_078695548.1">
    <property type="nucleotide sequence ID" value="NZ_FUYH01000003.1"/>
</dbReference>
<accession>A0A1T4WRP0</accession>
<name>A0A1T4WRP0_9CLOT</name>
<dbReference type="InterPro" id="IPR001173">
    <property type="entry name" value="Glyco_trans_2-like"/>
</dbReference>
<dbReference type="Gene3D" id="1.25.40.10">
    <property type="entry name" value="Tetratricopeptide repeat domain"/>
    <property type="match status" value="2"/>
</dbReference>
<dbReference type="Gene3D" id="3.90.550.10">
    <property type="entry name" value="Spore Coat Polysaccharide Biosynthesis Protein SpsA, Chain A"/>
    <property type="match status" value="1"/>
</dbReference>
<keyword evidence="5" id="KW-1185">Reference proteome</keyword>
<feature type="domain" description="Glycosyltransferase 2-like" evidence="3">
    <location>
        <begin position="4"/>
        <end position="119"/>
    </location>
</feature>
<sequence>MSISLCMIVKNEEENIKRCLDSVCDIVDEIIIVDTGSSDRTIEIAKNYNARIYNFEWNNNFSDARNLSLEKASCDWILIMDADDEFEREDKDKLLNLTKNENVNAYFLQTLSYVGENKGLDIIMNLNVRLIRNKTRYRFYGAIHEQIKPNDIDENKKDAIKVEDVRFYHYGYLNKTVKDKDKRKRNMEIIQKELEKEPNNSFMQFNMGCEYYALGDFKKALEYYEECYKNFNPNLGYTPKLLMRMATCYDQLGIYEKEFWMIETGLRLYPNFTDLEFLKANTYFNLQKYTLSIKSLNKCIEMGEPPSYLNCLVGVGTYRPYFLLSSIYYINGDFDESYKCCIEILKIRPNCMDAFYRIADILFEQNKEINEIKQNLESFFGGKLDAISYITLCDIFFSKGKYDAAYEYILKAENFSEYKETISYYKGMCLFYQKKFFNAKECFKTLKSEDFYSKSIYYIILCDILTGNMSIALKMLKKAEEFESSDKIIIYKSFRDLLLNKKCNALSNDKEDSKKYLSLIFELLSILLKLQRFDEFEKALEMLNLIESDEVLLELAKLYYNNGYYKQAYKEFIRSIKLFDKIDAQGLDMMKKSLMMINSGKK</sequence>
<proteinExistence type="predicted"/>
<dbReference type="InterPro" id="IPR013105">
    <property type="entry name" value="TPR_2"/>
</dbReference>
<dbReference type="CDD" id="cd02511">
    <property type="entry name" value="Beta4Glucosyltransferase"/>
    <property type="match status" value="1"/>
</dbReference>